<gene>
    <name evidence="4" type="ORF">NG895_00535</name>
</gene>
<feature type="transmembrane region" description="Helical" evidence="2">
    <location>
        <begin position="141"/>
        <end position="169"/>
    </location>
</feature>
<keyword evidence="2" id="KW-0472">Membrane</keyword>
<feature type="transmembrane region" description="Helical" evidence="2">
    <location>
        <begin position="33"/>
        <end position="60"/>
    </location>
</feature>
<feature type="domain" description="DUF6688" evidence="3">
    <location>
        <begin position="275"/>
        <end position="378"/>
    </location>
</feature>
<dbReference type="AlphaFoldDB" id="A0A9X2FAF5"/>
<organism evidence="4 5">
    <name type="scientific">Aeoliella straminimaris</name>
    <dbReference type="NCBI Taxonomy" id="2954799"/>
    <lineage>
        <taxon>Bacteria</taxon>
        <taxon>Pseudomonadati</taxon>
        <taxon>Planctomycetota</taxon>
        <taxon>Planctomycetia</taxon>
        <taxon>Pirellulales</taxon>
        <taxon>Lacipirellulaceae</taxon>
        <taxon>Aeoliella</taxon>
    </lineage>
</organism>
<accession>A0A9X2FAF5</accession>
<evidence type="ECO:0000256" key="2">
    <source>
        <dbReference type="SAM" id="Phobius"/>
    </source>
</evidence>
<keyword evidence="5" id="KW-1185">Reference proteome</keyword>
<dbReference type="EMBL" id="JAMXLR010000003">
    <property type="protein sequence ID" value="MCO6042381.1"/>
    <property type="molecule type" value="Genomic_DNA"/>
</dbReference>
<keyword evidence="2" id="KW-0812">Transmembrane</keyword>
<comment type="caution">
    <text evidence="4">The sequence shown here is derived from an EMBL/GenBank/DDBJ whole genome shotgun (WGS) entry which is preliminary data.</text>
</comment>
<reference evidence="4" key="1">
    <citation type="submission" date="2022-06" db="EMBL/GenBank/DDBJ databases">
        <title>Aeoliella straminimaris, a novel planctomycete from sediments.</title>
        <authorList>
            <person name="Vitorino I.R."/>
            <person name="Lage O.M."/>
        </authorList>
    </citation>
    <scope>NUCLEOTIDE SEQUENCE</scope>
    <source>
        <strain evidence="4">ICT_H6.2</strain>
    </source>
</reference>
<feature type="transmembrane region" description="Helical" evidence="2">
    <location>
        <begin position="80"/>
        <end position="97"/>
    </location>
</feature>
<dbReference type="Pfam" id="PF23543">
    <property type="entry name" value="DUF6688_C"/>
    <property type="match status" value="1"/>
</dbReference>
<sequence>MSELEPDESDTPTEPALEESPAIRIQGTLYARLFRYCFLILWGLVVPTAFLAASSIYGGMDLWQSGQFGTCCVLVFKARAMVWLYPLVAFSGCGLAYQTFRNRQTAAPLALKFAILSGAFIWFELWIAWCGATSHEFSPYLWSVLTVIAAPLVGFLFLQPLIAIGILAIRVRNAMDLIDNAPYVGVLLLFAVTLPWYGIYLVASIICAAPLALSAYVWASAEVITANRQRWRISIAGILTIFVWLSVNFAAWRRAVLVAVEEYNRLPTEPPEPCFIITAAAQGHASLVGSRDVGQSFRVTRQLQLLKALELLLHTTLPSFHRRLRRIYNRVGPAIARRIRFAWLADVVYLTLKPAEWFAWLVVRVVAGVPRPVIRRVYVRHSLTPPCPPGPNNQACDQEPRHARHHGQHGIFGQ</sequence>
<feature type="transmembrane region" description="Helical" evidence="2">
    <location>
        <begin position="109"/>
        <end position="129"/>
    </location>
</feature>
<feature type="transmembrane region" description="Helical" evidence="2">
    <location>
        <begin position="203"/>
        <end position="221"/>
    </location>
</feature>
<protein>
    <recommendedName>
        <fullName evidence="3">DUF6688 domain-containing protein</fullName>
    </recommendedName>
</protein>
<evidence type="ECO:0000259" key="3">
    <source>
        <dbReference type="Pfam" id="PF23543"/>
    </source>
</evidence>
<feature type="transmembrane region" description="Helical" evidence="2">
    <location>
        <begin position="233"/>
        <end position="252"/>
    </location>
</feature>
<dbReference type="Proteomes" id="UP001155241">
    <property type="component" value="Unassembled WGS sequence"/>
</dbReference>
<keyword evidence="2" id="KW-1133">Transmembrane helix</keyword>
<feature type="region of interest" description="Disordered" evidence="1">
    <location>
        <begin position="388"/>
        <end position="414"/>
    </location>
</feature>
<dbReference type="InterPro" id="IPR056491">
    <property type="entry name" value="DUF6688_C"/>
</dbReference>
<feature type="transmembrane region" description="Helical" evidence="2">
    <location>
        <begin position="181"/>
        <end position="197"/>
    </location>
</feature>
<evidence type="ECO:0000256" key="1">
    <source>
        <dbReference type="SAM" id="MobiDB-lite"/>
    </source>
</evidence>
<evidence type="ECO:0000313" key="5">
    <source>
        <dbReference type="Proteomes" id="UP001155241"/>
    </source>
</evidence>
<proteinExistence type="predicted"/>
<name>A0A9X2FAF5_9BACT</name>
<dbReference type="RefSeq" id="WP_252850482.1">
    <property type="nucleotide sequence ID" value="NZ_JAMXLR010000003.1"/>
</dbReference>
<evidence type="ECO:0000313" key="4">
    <source>
        <dbReference type="EMBL" id="MCO6042381.1"/>
    </source>
</evidence>